<name>A0AAV0X4E9_9HEMI</name>
<dbReference type="Proteomes" id="UP001160148">
    <property type="component" value="Unassembled WGS sequence"/>
</dbReference>
<dbReference type="Gene3D" id="3.80.10.10">
    <property type="entry name" value="Ribonuclease Inhibitor"/>
    <property type="match status" value="1"/>
</dbReference>
<gene>
    <name evidence="2" type="ORF">MEUPH1_LOCUS17615</name>
</gene>
<dbReference type="InterPro" id="IPR032675">
    <property type="entry name" value="LRR_dom_sf"/>
</dbReference>
<evidence type="ECO:0000313" key="3">
    <source>
        <dbReference type="Proteomes" id="UP001160148"/>
    </source>
</evidence>
<dbReference type="SUPFAM" id="SSF52047">
    <property type="entry name" value="RNI-like"/>
    <property type="match status" value="1"/>
</dbReference>
<dbReference type="SUPFAM" id="SSF81383">
    <property type="entry name" value="F-box domain"/>
    <property type="match status" value="1"/>
</dbReference>
<keyword evidence="3" id="KW-1185">Reference proteome</keyword>
<reference evidence="2 3" key="1">
    <citation type="submission" date="2023-01" db="EMBL/GenBank/DDBJ databases">
        <authorList>
            <person name="Whitehead M."/>
        </authorList>
    </citation>
    <scope>NUCLEOTIDE SEQUENCE [LARGE SCALE GENOMIC DNA]</scope>
</reference>
<protein>
    <recommendedName>
        <fullName evidence="1">F-box domain-containing protein</fullName>
    </recommendedName>
</protein>
<dbReference type="EMBL" id="CARXXK010000003">
    <property type="protein sequence ID" value="CAI6362556.1"/>
    <property type="molecule type" value="Genomic_DNA"/>
</dbReference>
<dbReference type="AlphaFoldDB" id="A0AAV0X4E9"/>
<dbReference type="InterPro" id="IPR036047">
    <property type="entry name" value="F-box-like_dom_sf"/>
</dbReference>
<evidence type="ECO:0000313" key="2">
    <source>
        <dbReference type="EMBL" id="CAI6362556.1"/>
    </source>
</evidence>
<feature type="domain" description="F-box" evidence="1">
    <location>
        <begin position="41"/>
        <end position="87"/>
    </location>
</feature>
<comment type="caution">
    <text evidence="2">The sequence shown here is derived from an EMBL/GenBank/DDBJ whole genome shotgun (WGS) entry which is preliminary data.</text>
</comment>
<dbReference type="PROSITE" id="PS50181">
    <property type="entry name" value="FBOX"/>
    <property type="match status" value="1"/>
</dbReference>
<accession>A0AAV0X4E9</accession>
<sequence>MENSIKRPLEDGCQYPHTEIKKPNSARVTTTISKPKSSKKIIGFQDLSDEIILYLFKYLSHDNLAKMALICPNLFRVSRDFTLWKTPRFKKFEKSMEDVYLRYLNEDTTELFISCNDVPSHDYSISQNFLIKLKTKCLELLHLTFTNQVFDEINVNILHSKLKTLTIDSSTIENVPANTSFLISINDTCPDLERLIITNNDWFLPQYLYALSKLERLNYLSLAGCKQFKDCVPYASITTITGFDFLQTLDLRFTPVSDRELTCFQRLRALKHCLLESPEYLNHERDETITDVGVVTFCTDHFEFNYPYIRILFDLLGRNFECCRIETLYVRNYPKVTIFRSIFEDCCHRLSIPEIIRH</sequence>
<organism evidence="2 3">
    <name type="scientific">Macrosiphum euphorbiae</name>
    <name type="common">potato aphid</name>
    <dbReference type="NCBI Taxonomy" id="13131"/>
    <lineage>
        <taxon>Eukaryota</taxon>
        <taxon>Metazoa</taxon>
        <taxon>Ecdysozoa</taxon>
        <taxon>Arthropoda</taxon>
        <taxon>Hexapoda</taxon>
        <taxon>Insecta</taxon>
        <taxon>Pterygota</taxon>
        <taxon>Neoptera</taxon>
        <taxon>Paraneoptera</taxon>
        <taxon>Hemiptera</taxon>
        <taxon>Sternorrhyncha</taxon>
        <taxon>Aphidomorpha</taxon>
        <taxon>Aphidoidea</taxon>
        <taxon>Aphididae</taxon>
        <taxon>Macrosiphini</taxon>
        <taxon>Macrosiphum</taxon>
    </lineage>
</organism>
<proteinExistence type="predicted"/>
<evidence type="ECO:0000259" key="1">
    <source>
        <dbReference type="PROSITE" id="PS50181"/>
    </source>
</evidence>
<dbReference type="InterPro" id="IPR001810">
    <property type="entry name" value="F-box_dom"/>
</dbReference>